<sequence length="297" mass="33345">MDVELKSWTAQRIGELTQTRESDCLEIAECILGFDDPAVLKDWLKDFTEKSAEYQVQKFVEALFERKQRMAGGPPAPAPAPAAQAAPQEKGKGKGKKGRDEDRKGKSKGEKPKERELPTMDMPFLPRREGDKRLMVVDASSGRHKVLTNCLNCGKVIVEQEGWGPCLFCGNPLEVGDRRSGVMHGDARGKVVSGALSAEEERVNAAFQKAVDTKDRLLSYDRDAKRRTKVYDDATDWYSEAANPWLSERQREEAKSKGVDEERRRRDEMRKIHATIDLYGRTVIDTSKEVEAWSGGA</sequence>
<evidence type="ECO:0000313" key="5">
    <source>
        <dbReference type="Proteomes" id="UP001178507"/>
    </source>
</evidence>
<dbReference type="AlphaFoldDB" id="A0AA36MTH9"/>
<feature type="compositionally biased region" description="Basic and acidic residues" evidence="1">
    <location>
        <begin position="98"/>
        <end position="118"/>
    </location>
</feature>
<dbReference type="EMBL" id="CAUJNA010001002">
    <property type="protein sequence ID" value="CAJ1383312.1"/>
    <property type="molecule type" value="Genomic_DNA"/>
</dbReference>
<comment type="caution">
    <text evidence="4">The sequence shown here is derived from an EMBL/GenBank/DDBJ whole genome shotgun (WGS) entry which is preliminary data.</text>
</comment>
<keyword evidence="5" id="KW-1185">Reference proteome</keyword>
<evidence type="ECO:0000256" key="1">
    <source>
        <dbReference type="SAM" id="MobiDB-lite"/>
    </source>
</evidence>
<dbReference type="InterPro" id="IPR009349">
    <property type="entry name" value="TRIP4/RQT4_C2HC5_Znf"/>
</dbReference>
<evidence type="ECO:0000259" key="2">
    <source>
        <dbReference type="Pfam" id="PF06221"/>
    </source>
</evidence>
<dbReference type="PANTHER" id="PTHR12963:SF4">
    <property type="entry name" value="ACTIVATING SIGNAL COINTEGRATOR 1"/>
    <property type="match status" value="1"/>
</dbReference>
<feature type="domain" description="Activating signal cointegrator 1 third" evidence="3">
    <location>
        <begin position="233"/>
        <end position="285"/>
    </location>
</feature>
<evidence type="ECO:0000259" key="3">
    <source>
        <dbReference type="Pfam" id="PF23134"/>
    </source>
</evidence>
<dbReference type="Pfam" id="PF23134">
    <property type="entry name" value="TRIP4_3rd"/>
    <property type="match status" value="1"/>
</dbReference>
<proteinExistence type="predicted"/>
<dbReference type="InterPro" id="IPR056993">
    <property type="entry name" value="TRIP4_3rd_dom"/>
</dbReference>
<organism evidence="4 5">
    <name type="scientific">Effrenium voratum</name>
    <dbReference type="NCBI Taxonomy" id="2562239"/>
    <lineage>
        <taxon>Eukaryota</taxon>
        <taxon>Sar</taxon>
        <taxon>Alveolata</taxon>
        <taxon>Dinophyceae</taxon>
        <taxon>Suessiales</taxon>
        <taxon>Symbiodiniaceae</taxon>
        <taxon>Effrenium</taxon>
    </lineage>
</organism>
<accession>A0AA36MTH9</accession>
<dbReference type="Proteomes" id="UP001178507">
    <property type="component" value="Unassembled WGS sequence"/>
</dbReference>
<dbReference type="GO" id="GO:0072344">
    <property type="term" value="P:rescue of stalled ribosome"/>
    <property type="evidence" value="ECO:0007669"/>
    <property type="project" value="InterPro"/>
</dbReference>
<dbReference type="InterPro" id="IPR039128">
    <property type="entry name" value="TRIP4-like"/>
</dbReference>
<dbReference type="Pfam" id="PF06221">
    <property type="entry name" value="zf-C2HC5"/>
    <property type="match status" value="1"/>
</dbReference>
<evidence type="ECO:0008006" key="6">
    <source>
        <dbReference type="Google" id="ProtNLM"/>
    </source>
</evidence>
<dbReference type="GO" id="GO:0180022">
    <property type="term" value="C:RQC-trigger complex"/>
    <property type="evidence" value="ECO:0007669"/>
    <property type="project" value="InterPro"/>
</dbReference>
<gene>
    <name evidence="4" type="ORF">EVOR1521_LOCUS10463</name>
</gene>
<dbReference type="PANTHER" id="PTHR12963">
    <property type="entry name" value="THYROID RECEPTOR INTERACTING PROTEIN RELATED"/>
    <property type="match status" value="1"/>
</dbReference>
<dbReference type="GO" id="GO:0045893">
    <property type="term" value="P:positive regulation of DNA-templated transcription"/>
    <property type="evidence" value="ECO:0007669"/>
    <property type="project" value="TreeGrafter"/>
</dbReference>
<name>A0AA36MTH9_9DINO</name>
<feature type="domain" description="TRIP4/RQT4 C2HC5-type zinc finger" evidence="2">
    <location>
        <begin position="145"/>
        <end position="175"/>
    </location>
</feature>
<reference evidence="4" key="1">
    <citation type="submission" date="2023-08" db="EMBL/GenBank/DDBJ databases">
        <authorList>
            <person name="Chen Y."/>
            <person name="Shah S."/>
            <person name="Dougan E. K."/>
            <person name="Thang M."/>
            <person name="Chan C."/>
        </authorList>
    </citation>
    <scope>NUCLEOTIDE SEQUENCE</scope>
</reference>
<dbReference type="GO" id="GO:0005634">
    <property type="term" value="C:nucleus"/>
    <property type="evidence" value="ECO:0007669"/>
    <property type="project" value="InterPro"/>
</dbReference>
<dbReference type="GO" id="GO:0008270">
    <property type="term" value="F:zinc ion binding"/>
    <property type="evidence" value="ECO:0007669"/>
    <property type="project" value="InterPro"/>
</dbReference>
<evidence type="ECO:0000313" key="4">
    <source>
        <dbReference type="EMBL" id="CAJ1383312.1"/>
    </source>
</evidence>
<protein>
    <recommendedName>
        <fullName evidence="6">Zinc finger C2HC5-type domain-containing protein</fullName>
    </recommendedName>
</protein>
<feature type="region of interest" description="Disordered" evidence="1">
    <location>
        <begin position="70"/>
        <end position="126"/>
    </location>
</feature>